<proteinExistence type="predicted"/>
<dbReference type="Proteomes" id="UP000238523">
    <property type="component" value="Chromosome"/>
</dbReference>
<protein>
    <submittedName>
        <fullName evidence="1">Uncharacterized protein</fullName>
    </submittedName>
</protein>
<dbReference type="EMBL" id="CP025012">
    <property type="protein sequence ID" value="AUW44760.1"/>
    <property type="molecule type" value="Genomic_DNA"/>
</dbReference>
<evidence type="ECO:0000313" key="1">
    <source>
        <dbReference type="EMBL" id="AUW44760.1"/>
    </source>
</evidence>
<accession>A0A2K9Z996</accession>
<dbReference type="AlphaFoldDB" id="A0A2K9Z996"/>
<reference evidence="1 2" key="1">
    <citation type="submission" date="2017-11" db="EMBL/GenBank/DDBJ databases">
        <title>Complete genome of Rhizobium leguminosarum Norway, an ineffective micro-symbiont.</title>
        <authorList>
            <person name="Hoffrichter A."/>
            <person name="Liang J."/>
            <person name="Brachmann A."/>
            <person name="Marin M."/>
        </authorList>
    </citation>
    <scope>NUCLEOTIDE SEQUENCE [LARGE SCALE GENOMIC DNA]</scope>
    <source>
        <strain evidence="1 2">Norway</strain>
    </source>
</reference>
<evidence type="ECO:0000313" key="2">
    <source>
        <dbReference type="Proteomes" id="UP000238523"/>
    </source>
</evidence>
<gene>
    <name evidence="1" type="ORF">CUJ84_Chr004455</name>
</gene>
<organism evidence="1 2">
    <name type="scientific">Rhizobium leguminosarum</name>
    <dbReference type="NCBI Taxonomy" id="384"/>
    <lineage>
        <taxon>Bacteria</taxon>
        <taxon>Pseudomonadati</taxon>
        <taxon>Pseudomonadota</taxon>
        <taxon>Alphaproteobacteria</taxon>
        <taxon>Hyphomicrobiales</taxon>
        <taxon>Rhizobiaceae</taxon>
        <taxon>Rhizobium/Agrobacterium group</taxon>
        <taxon>Rhizobium</taxon>
    </lineage>
</organism>
<name>A0A2K9Z996_RHILE</name>
<sequence>MPKASIRTRSSRRRVYTKMRKAVFLSIVAVTLMVSSSALPADRYKLRAPGGVGAAVSNEVGVWNSAKAAKAAHDSLVVGNQFMSKDLACVVRPGTKAEVLERSGAVAFVRASNAAFGGCKGYVKTEFLSAN</sequence>